<dbReference type="Pfam" id="PF12326">
    <property type="entry name" value="EOS1"/>
    <property type="match status" value="1"/>
</dbReference>
<comment type="caution">
    <text evidence="3">The sequence shown here is derived from an EMBL/GenBank/DDBJ whole genome shotgun (WGS) entry which is preliminary data.</text>
</comment>
<dbReference type="PANTHER" id="PTHR28147:SF1">
    <property type="entry name" value="N-GLYCOSYLATION PROTEIN EOS1"/>
    <property type="match status" value="1"/>
</dbReference>
<feature type="region of interest" description="Disordered" evidence="1">
    <location>
        <begin position="283"/>
        <end position="304"/>
    </location>
</feature>
<dbReference type="OrthoDB" id="2139606at2759"/>
<dbReference type="Proteomes" id="UP001055219">
    <property type="component" value="Unassembled WGS sequence"/>
</dbReference>
<protein>
    <submittedName>
        <fullName evidence="3">N-glycosylation protein-like protein</fullName>
    </submittedName>
</protein>
<sequence length="332" mass="36646">MSSTPARSPKHTRASSVPLSPEKAAPPAYALTPVKSAAATSSSTSPRPAAHDGGAAFEPAPKPTSVLHPRIAVMLNVPTQWHAWLFALRLGSILPAIRWGTPSALHLLLRLLQTVVGEEGYELLREGARCRSTPWTESVLGCVWCFASGYLSFFFTDCLMSRWLINYTPQATIVRLLAINAVNAYITSTVLSLAGGFQDTRLLLPGWIGIATTLTVCYHITHQKINIRKETSTSLNVFSIASYITMLTLLVHMYKYQPEYPVMPVVTKTKHFWNETMRITEHSSSRPDLSGREQSQIDPDSPSRVVALPATDTVQYVVVRRPSLFQPSACQR</sequence>
<keyword evidence="2" id="KW-0472">Membrane</keyword>
<dbReference type="AlphaFoldDB" id="A0A9P9Y0A6"/>
<keyword evidence="2" id="KW-0812">Transmembrane</keyword>
<organism evidence="3 4">
    <name type="scientific">Emericellopsis cladophorae</name>
    <dbReference type="NCBI Taxonomy" id="2686198"/>
    <lineage>
        <taxon>Eukaryota</taxon>
        <taxon>Fungi</taxon>
        <taxon>Dikarya</taxon>
        <taxon>Ascomycota</taxon>
        <taxon>Pezizomycotina</taxon>
        <taxon>Sordariomycetes</taxon>
        <taxon>Hypocreomycetidae</taxon>
        <taxon>Hypocreales</taxon>
        <taxon>Bionectriaceae</taxon>
        <taxon>Emericellopsis</taxon>
    </lineage>
</organism>
<gene>
    <name evidence="3" type="ORF">J7T54_008517</name>
</gene>
<reference evidence="3" key="1">
    <citation type="journal article" date="2021" name="J Fungi (Basel)">
        <title>Genomic and Metabolomic Analyses of the Marine Fungus Emericellopsis cladophorae: Insights into Saltwater Adaptability Mechanisms and Its Biosynthetic Potential.</title>
        <authorList>
            <person name="Goncalves M.F.M."/>
            <person name="Hilario S."/>
            <person name="Van de Peer Y."/>
            <person name="Esteves A.C."/>
            <person name="Alves A."/>
        </authorList>
    </citation>
    <scope>NUCLEOTIDE SEQUENCE</scope>
    <source>
        <strain evidence="3">MUM 19.33</strain>
    </source>
</reference>
<reference evidence="3" key="2">
    <citation type="submission" date="2022-07" db="EMBL/GenBank/DDBJ databases">
        <authorList>
            <person name="Goncalves M.F.M."/>
            <person name="Hilario S."/>
            <person name="Van De Peer Y."/>
            <person name="Esteves A.C."/>
            <person name="Alves A."/>
        </authorList>
    </citation>
    <scope>NUCLEOTIDE SEQUENCE</scope>
    <source>
        <strain evidence="3">MUM 19.33</strain>
    </source>
</reference>
<feature type="transmembrane region" description="Helical" evidence="2">
    <location>
        <begin position="172"/>
        <end position="196"/>
    </location>
</feature>
<dbReference type="GO" id="GO:0005789">
    <property type="term" value="C:endoplasmic reticulum membrane"/>
    <property type="evidence" value="ECO:0007669"/>
    <property type="project" value="InterPro"/>
</dbReference>
<dbReference type="EMBL" id="JAGIXG020000030">
    <property type="protein sequence ID" value="KAI6780599.1"/>
    <property type="molecule type" value="Genomic_DNA"/>
</dbReference>
<evidence type="ECO:0000256" key="2">
    <source>
        <dbReference type="SAM" id="Phobius"/>
    </source>
</evidence>
<feature type="transmembrane region" description="Helical" evidence="2">
    <location>
        <begin position="202"/>
        <end position="221"/>
    </location>
</feature>
<feature type="transmembrane region" description="Helical" evidence="2">
    <location>
        <begin position="233"/>
        <end position="254"/>
    </location>
</feature>
<dbReference type="PANTHER" id="PTHR28147">
    <property type="entry name" value="N-GLYCOSYLATION PROTEIN EOS1"/>
    <property type="match status" value="1"/>
</dbReference>
<keyword evidence="2" id="KW-1133">Transmembrane helix</keyword>
<dbReference type="RefSeq" id="XP_051361455.1">
    <property type="nucleotide sequence ID" value="XM_051507326.1"/>
</dbReference>
<dbReference type="GO" id="GO:0034599">
    <property type="term" value="P:cellular response to oxidative stress"/>
    <property type="evidence" value="ECO:0007669"/>
    <property type="project" value="InterPro"/>
</dbReference>
<dbReference type="GO" id="GO:0006487">
    <property type="term" value="P:protein N-linked glycosylation"/>
    <property type="evidence" value="ECO:0007669"/>
    <property type="project" value="TreeGrafter"/>
</dbReference>
<evidence type="ECO:0000313" key="3">
    <source>
        <dbReference type="EMBL" id="KAI6780599.1"/>
    </source>
</evidence>
<name>A0A9P9Y0A6_9HYPO</name>
<evidence type="ECO:0000256" key="1">
    <source>
        <dbReference type="SAM" id="MobiDB-lite"/>
    </source>
</evidence>
<feature type="compositionally biased region" description="Low complexity" evidence="1">
    <location>
        <begin position="36"/>
        <end position="48"/>
    </location>
</feature>
<feature type="transmembrane region" description="Helical" evidence="2">
    <location>
        <begin position="138"/>
        <end position="160"/>
    </location>
</feature>
<dbReference type="InterPro" id="IPR021100">
    <property type="entry name" value="N-glycosylation_EOS1"/>
</dbReference>
<feature type="region of interest" description="Disordered" evidence="1">
    <location>
        <begin position="1"/>
        <end position="58"/>
    </location>
</feature>
<evidence type="ECO:0000313" key="4">
    <source>
        <dbReference type="Proteomes" id="UP001055219"/>
    </source>
</evidence>
<keyword evidence="4" id="KW-1185">Reference proteome</keyword>
<accession>A0A9P9Y0A6</accession>
<dbReference type="GeneID" id="75834988"/>
<proteinExistence type="predicted"/>